<dbReference type="InterPro" id="IPR051918">
    <property type="entry name" value="STPP_CPPED1"/>
</dbReference>
<dbReference type="PANTHER" id="PTHR43143">
    <property type="entry name" value="METALLOPHOSPHOESTERASE, CALCINEURIN SUPERFAMILY"/>
    <property type="match status" value="1"/>
</dbReference>
<organism evidence="2 3">
    <name type="scientific">Desulfolutivibrio sulfodismutans</name>
    <dbReference type="NCBI Taxonomy" id="63561"/>
    <lineage>
        <taxon>Bacteria</taxon>
        <taxon>Pseudomonadati</taxon>
        <taxon>Thermodesulfobacteriota</taxon>
        <taxon>Desulfovibrionia</taxon>
        <taxon>Desulfovibrionales</taxon>
        <taxon>Desulfovibrionaceae</taxon>
        <taxon>Desulfolutivibrio</taxon>
    </lineage>
</organism>
<feature type="compositionally biased region" description="Low complexity" evidence="1">
    <location>
        <begin position="8"/>
        <end position="21"/>
    </location>
</feature>
<proteinExistence type="predicted"/>
<protein>
    <submittedName>
        <fullName evidence="2">TIGR03768 family metallophosphoesterase</fullName>
    </submittedName>
</protein>
<name>A0A7K3NJ41_9BACT</name>
<dbReference type="Proteomes" id="UP000469724">
    <property type="component" value="Unassembled WGS sequence"/>
</dbReference>
<comment type="caution">
    <text evidence="2">The sequence shown here is derived from an EMBL/GenBank/DDBJ whole genome shotgun (WGS) entry which is preliminary data.</text>
</comment>
<dbReference type="NCBIfam" id="TIGR03768">
    <property type="entry name" value="RPA4764"/>
    <property type="match status" value="1"/>
</dbReference>
<keyword evidence="3" id="KW-1185">Reference proteome</keyword>
<dbReference type="Gene3D" id="3.60.21.10">
    <property type="match status" value="1"/>
</dbReference>
<dbReference type="PANTHER" id="PTHR43143:SF1">
    <property type="entry name" value="SERINE_THREONINE-PROTEIN PHOSPHATASE CPPED1"/>
    <property type="match status" value="1"/>
</dbReference>
<reference evidence="2 3" key="1">
    <citation type="submission" date="2020-02" db="EMBL/GenBank/DDBJ databases">
        <title>Comparative genomics of sulfur disproportionating microorganisms.</title>
        <authorList>
            <person name="Ward L.M."/>
            <person name="Bertran E."/>
            <person name="Johnston D.T."/>
        </authorList>
    </citation>
    <scope>NUCLEOTIDE SEQUENCE [LARGE SCALE GENOMIC DNA]</scope>
    <source>
        <strain evidence="2 3">DSM 3696</strain>
    </source>
</reference>
<evidence type="ECO:0000256" key="1">
    <source>
        <dbReference type="SAM" id="MobiDB-lite"/>
    </source>
</evidence>
<evidence type="ECO:0000313" key="3">
    <source>
        <dbReference type="Proteomes" id="UP000469724"/>
    </source>
</evidence>
<dbReference type="SUPFAM" id="SSF56300">
    <property type="entry name" value="Metallo-dependent phosphatases"/>
    <property type="match status" value="1"/>
</dbReference>
<accession>A0A7K3NJ41</accession>
<evidence type="ECO:0000313" key="2">
    <source>
        <dbReference type="EMBL" id="NDY56214.1"/>
    </source>
</evidence>
<sequence>MAAALYLGRSTSGSSEASVSGQAPTYPIDATVLTTKDRVLVFPAISPGLTASQLPQISQYSTYGYGNSTFGPGLENVQRTDIMPNGYSNASPQRRHQLSSFFSFTDVHITDKESPNQLISTQQVDPFCFANSSIYSPVMMCTTQVLDAAIQTINALHKTTPFDFGISLGDVSNTSQHNELRWYIDVIDGKVITPCSGDLRGNLTIDYQKTFQAAGLDPSIPWYQTLGNHDHFWIGTLPVDADSTLGLRQSYITGNVMASGLLAPVDAGALFPCMYDVSASLKERSDYMGVLDGATADGAIVKAGPIGQYSSPPTVTADSARYAVTKTQWMQEFFHTATTPIGHGFNLVDPSKIEKGFACYSFVPKSDIPLKIIVLDDTQSDTDGSHDFHAHGFLDAERWGWLQDELAAGQTANQLMIIAAHIPIGVSPIGSDMEWWESDKDPNATEHNAVSLNGLVNELWNTPNLLMWISGHRHFNTIKAFPSPNTNTPQNGFWQVETSSLRDFPQQFRTFTIHLNTDYTVSIVATNVDPAVADGTPAATSRYYSIATEQILQNNMTPNTPNLANYKGIALETMDPSRAQNGALDLTIKWPQVTGYGPFPSLQSGLYGSPAHKTNSYPSCNAELFKQLSPTMIDVLKKRFS</sequence>
<dbReference type="EMBL" id="JAAGRQ010000015">
    <property type="protein sequence ID" value="NDY56214.1"/>
    <property type="molecule type" value="Genomic_DNA"/>
</dbReference>
<dbReference type="InterPro" id="IPR022507">
    <property type="entry name" value="Metallophosphoesterase_RPA4764"/>
</dbReference>
<dbReference type="InterPro" id="IPR029052">
    <property type="entry name" value="Metallo-depent_PP-like"/>
</dbReference>
<gene>
    <name evidence="2" type="ORF">G3N56_05565</name>
</gene>
<feature type="region of interest" description="Disordered" evidence="1">
    <location>
        <begin position="1"/>
        <end position="22"/>
    </location>
</feature>
<dbReference type="AlphaFoldDB" id="A0A7K3NJ41"/>